<feature type="domain" description="DNA-directed RNA polymerase subunit 2 hybrid-binding" evidence="10">
    <location>
        <begin position="844"/>
        <end position="1228"/>
    </location>
</feature>
<evidence type="ECO:0000313" key="16">
    <source>
        <dbReference type="EMBL" id="QHU29171.1"/>
    </source>
</evidence>
<keyword evidence="6" id="KW-0479">Metal-binding</keyword>
<evidence type="ECO:0000256" key="1">
    <source>
        <dbReference type="ARBA" id="ARBA00006835"/>
    </source>
</evidence>
<dbReference type="InterPro" id="IPR014724">
    <property type="entry name" value="RNA_pol_RPB2_OB-fold"/>
</dbReference>
<feature type="region of interest" description="Disordered" evidence="9">
    <location>
        <begin position="1412"/>
        <end position="1544"/>
    </location>
</feature>
<dbReference type="InterPro" id="IPR007644">
    <property type="entry name" value="RNA_pol_bsu_protrusion"/>
</dbReference>
<evidence type="ECO:0000259" key="12">
    <source>
        <dbReference type="Pfam" id="PF04561"/>
    </source>
</evidence>
<dbReference type="EMBL" id="MN740482">
    <property type="protein sequence ID" value="QHU29171.1"/>
    <property type="molecule type" value="Genomic_DNA"/>
</dbReference>
<dbReference type="Pfam" id="PF04566">
    <property type="entry name" value="RNA_pol_Rpb2_4"/>
    <property type="match status" value="1"/>
</dbReference>
<dbReference type="InterPro" id="IPR007641">
    <property type="entry name" value="RNA_pol_Rpb2_7"/>
</dbReference>
<dbReference type="InterPro" id="IPR037033">
    <property type="entry name" value="DNA-dir_RNAP_su2_hyb_sf"/>
</dbReference>
<evidence type="ECO:0000259" key="14">
    <source>
        <dbReference type="Pfam" id="PF04565"/>
    </source>
</evidence>
<evidence type="ECO:0000256" key="3">
    <source>
        <dbReference type="ARBA" id="ARBA00022478"/>
    </source>
</evidence>
<evidence type="ECO:0000259" key="11">
    <source>
        <dbReference type="Pfam" id="PF04560"/>
    </source>
</evidence>
<dbReference type="GO" id="GO:0003899">
    <property type="term" value="F:DNA-directed RNA polymerase activity"/>
    <property type="evidence" value="ECO:0007669"/>
    <property type="project" value="UniProtKB-EC"/>
</dbReference>
<dbReference type="InterPro" id="IPR007642">
    <property type="entry name" value="RNA_pol_Rpb2_2"/>
</dbReference>
<keyword evidence="5" id="KW-0548">Nucleotidyltransferase</keyword>
<evidence type="ECO:0000256" key="6">
    <source>
        <dbReference type="ARBA" id="ARBA00022723"/>
    </source>
</evidence>
<protein>
    <recommendedName>
        <fullName evidence="2">DNA-directed RNA polymerase</fullName>
        <ecNumber evidence="2">2.7.7.6</ecNumber>
    </recommendedName>
</protein>
<keyword evidence="4" id="KW-0808">Transferase</keyword>
<dbReference type="EC" id="2.7.7.6" evidence="2"/>
<evidence type="ECO:0000256" key="8">
    <source>
        <dbReference type="ARBA" id="ARBA00023163"/>
    </source>
</evidence>
<feature type="domain" description="RNA polymerase beta subunit protrusion" evidence="13">
    <location>
        <begin position="22"/>
        <end position="420"/>
    </location>
</feature>
<organism evidence="16">
    <name type="scientific">viral metagenome</name>
    <dbReference type="NCBI Taxonomy" id="1070528"/>
    <lineage>
        <taxon>unclassified sequences</taxon>
        <taxon>metagenomes</taxon>
        <taxon>organismal metagenomes</taxon>
    </lineage>
</organism>
<dbReference type="Pfam" id="PF04561">
    <property type="entry name" value="RNA_pol_Rpb2_2"/>
    <property type="match status" value="1"/>
</dbReference>
<dbReference type="Pfam" id="PF04565">
    <property type="entry name" value="RNA_pol_Rpb2_3"/>
    <property type="match status" value="1"/>
</dbReference>
<dbReference type="InterPro" id="IPR015712">
    <property type="entry name" value="DNA-dir_RNA_pol_su2"/>
</dbReference>
<dbReference type="GO" id="GO:0032549">
    <property type="term" value="F:ribonucleoside binding"/>
    <property type="evidence" value="ECO:0007669"/>
    <property type="project" value="InterPro"/>
</dbReference>
<dbReference type="InterPro" id="IPR007120">
    <property type="entry name" value="DNA-dir_RNAP_su2_dom"/>
</dbReference>
<dbReference type="CDD" id="cd00653">
    <property type="entry name" value="RNA_pol_B_RPB2"/>
    <property type="match status" value="1"/>
</dbReference>
<comment type="similarity">
    <text evidence="1">Belongs to the RNA polymerase beta chain family.</text>
</comment>
<feature type="compositionally biased region" description="Acidic residues" evidence="9">
    <location>
        <begin position="1415"/>
        <end position="1516"/>
    </location>
</feature>
<evidence type="ECO:0000259" key="15">
    <source>
        <dbReference type="Pfam" id="PF04566"/>
    </source>
</evidence>
<feature type="domain" description="RNA polymerase Rpb2" evidence="14">
    <location>
        <begin position="480"/>
        <end position="542"/>
    </location>
</feature>
<dbReference type="GO" id="GO:0000428">
    <property type="term" value="C:DNA-directed RNA polymerase complex"/>
    <property type="evidence" value="ECO:0007669"/>
    <property type="project" value="UniProtKB-KW"/>
</dbReference>
<evidence type="ECO:0000256" key="7">
    <source>
        <dbReference type="ARBA" id="ARBA00022833"/>
    </source>
</evidence>
<accession>A0A6C0LHL4</accession>
<dbReference type="GO" id="GO:0003677">
    <property type="term" value="F:DNA binding"/>
    <property type="evidence" value="ECO:0007669"/>
    <property type="project" value="InterPro"/>
</dbReference>
<dbReference type="PANTHER" id="PTHR20856">
    <property type="entry name" value="DNA-DIRECTED RNA POLYMERASE I SUBUNIT 2"/>
    <property type="match status" value="1"/>
</dbReference>
<dbReference type="Pfam" id="PF04560">
    <property type="entry name" value="RNA_pol_Rpb2_7"/>
    <property type="match status" value="1"/>
</dbReference>
<keyword evidence="7" id="KW-0862">Zinc</keyword>
<feature type="domain" description="RNA polymerase Rpb2" evidence="11">
    <location>
        <begin position="1230"/>
        <end position="1320"/>
    </location>
</feature>
<feature type="compositionally biased region" description="Acidic residues" evidence="9">
    <location>
        <begin position="769"/>
        <end position="782"/>
    </location>
</feature>
<evidence type="ECO:0000256" key="2">
    <source>
        <dbReference type="ARBA" id="ARBA00012418"/>
    </source>
</evidence>
<keyword evidence="3" id="KW-0240">DNA-directed RNA polymerase</keyword>
<dbReference type="GO" id="GO:0006351">
    <property type="term" value="P:DNA-templated transcription"/>
    <property type="evidence" value="ECO:0007669"/>
    <property type="project" value="InterPro"/>
</dbReference>
<evidence type="ECO:0000259" key="13">
    <source>
        <dbReference type="Pfam" id="PF04563"/>
    </source>
</evidence>
<dbReference type="Gene3D" id="2.40.270.10">
    <property type="entry name" value="DNA-directed RNA polymerase, subunit 2, domain 6"/>
    <property type="match status" value="1"/>
</dbReference>
<dbReference type="Pfam" id="PF00562">
    <property type="entry name" value="RNA_pol_Rpb2_6"/>
    <property type="match status" value="1"/>
</dbReference>
<dbReference type="SUPFAM" id="SSF64484">
    <property type="entry name" value="beta and beta-prime subunits of DNA dependent RNA-polymerase"/>
    <property type="match status" value="1"/>
</dbReference>
<evidence type="ECO:0000256" key="4">
    <source>
        <dbReference type="ARBA" id="ARBA00022679"/>
    </source>
</evidence>
<feature type="region of interest" description="Disordered" evidence="9">
    <location>
        <begin position="1338"/>
        <end position="1373"/>
    </location>
</feature>
<evidence type="ECO:0000259" key="10">
    <source>
        <dbReference type="Pfam" id="PF00562"/>
    </source>
</evidence>
<dbReference type="Pfam" id="PF04563">
    <property type="entry name" value="RNA_pol_Rpb2_1"/>
    <property type="match status" value="1"/>
</dbReference>
<dbReference type="InterPro" id="IPR007645">
    <property type="entry name" value="RNA_pol_Rpb2_3"/>
</dbReference>
<name>A0A6C0LHL4_9ZZZZ</name>
<feature type="domain" description="RNA polymerase Rpb2" evidence="15">
    <location>
        <begin position="577"/>
        <end position="637"/>
    </location>
</feature>
<keyword evidence="8" id="KW-0804">Transcription</keyword>
<sequence>MIKNEWDILDLYFKDHRYPFTGHHLDSYREFIKNQIPYIVKSYNPITMIKYNDNKEEVFKIEIFIGGLEGTELSISRPIIYEDGCPKLITPFDARMRNLTYETHLFAEVVVCITYMDEDGKRSIEPPTTFKNVAIGSIPIMLHSDICVLKNQGSSILRKLGECPYDTGGYFIIDGKEKVIIAQEKIVTNRLFVSALKDDKDFSHKGIIRCVADKGNLLPTNVQFYFVRNPIMVEGDNVVQNVSRKYTDSRGAIYVSIPSFKEKIPLFILFRAIGVQSDKEICELIFGTGYTDIEKNYFDNLIRPSIANAWYIHNGKKYYIYTQQKAIDYLKFRVQYGTIEHVKMVLSKDFFPNIEIFENKKKYLGYLTLQFIKTAKGLLPLSDRDSYIFKRVDISGFMLAELFQEAYTKLRDSVRNKIDSEYIYGPWKTRKKDFKNFININNIYKIVDHLIITQTFAKSLKGQWGLINNSDPELGKVQDLSRISYVGFLSHTRRVNMPIDRSIKVTEPHKLHSQQWGIMCPYETPDGASIGYLKNLAILAKITAGINPDHIKKCLQDIGVIPLIHSNALSNKNITNVFVNGTLFGITGDPLFITRLLKAYRRNGLINILISISFNITANELRIFTEAGRPSRPLLILKYNSKTNKNEATVFHHPHKDDGMKSWFDLLNGSYHKLDNKEKNDDYYYIDKYINPLKKRGGIRGGGSILDFYTTVFPSDNEIVVDDTADDGVMALDSSEYQTGNAESDKNHNYMLKNITKLYAGGSGNSDRDNEDDDGEDGEPEDIIQKNRNKYMAILNELESTAACIEYLDSEESDTCLIAMNPDEIGPYHTHMEIHPSTILSVVSGNIPMSNHNASARNVFHAAQSKQAIGMYATNFNKRFDTMSYILHYPQRPIINTRIAQYTASDYMANGYNTIVAIMTYSGFNQEDSIMINKATIDRGLNSLSYYKSITATAKIVSQNEKIIFGNPILMRDKGIKIVGIKNKNYEHLDADGFIKEGVYVPEGQEVIIVGMINVREVIKEYKNGVFTDVKKELIYTDISMSTDNSLFGKVDRVYKTEKIAGNDSSICKVRFLKIKKPEFGDKHCSRHGQKGVIGLVIPEENMPYTKDGVRPDIIINPHAIPSRMTIGHLVECIFAKLCCIDGVLGDASVFIPIEQETIYNRLTHNGFNKYGNEILYNGFTGNQIDTEIFIGPTYYFRLKHMVAEKINSRGVGKVMGLTRQPTEGRRKGGGLRIGEMERDTVLSHGISNFIKESMMERSDKFCWCVCKRCGTLVAFNVKENINMCRNCKNDDVAVIHTPYAFKLFIQELETMGIQPRINTEAIDMPVDQAEFVRIGAVGDDSDSDENGTHNPNDDVVDNDGKGENNDYNPDANIDYSLFNSHVDNFTTQNTIKDEKTWKDTYSSKYGKIKGGIYEDSEEEQEDSEEEQEDSEEEQEDSEAEQEDSEEEQEDSEAEQEDSEEEQEDSEEEQEDSEEEQEDSEEEQEDSEEEQEESEEEQEDSEEEQEDSEEEQEDSEELLKVEDDDISQKGGSVNSDIKELYIEM</sequence>
<evidence type="ECO:0000256" key="9">
    <source>
        <dbReference type="SAM" id="MobiDB-lite"/>
    </source>
</evidence>
<dbReference type="InterPro" id="IPR037034">
    <property type="entry name" value="RNA_pol_Rpb2_2_sf"/>
</dbReference>
<dbReference type="Gene3D" id="3.90.1800.10">
    <property type="entry name" value="RNA polymerase alpha subunit dimerisation domain"/>
    <property type="match status" value="1"/>
</dbReference>
<dbReference type="Gene3D" id="3.90.1110.10">
    <property type="entry name" value="RNA polymerase Rpb2, domain 2"/>
    <property type="match status" value="1"/>
</dbReference>
<proteinExistence type="inferred from homology"/>
<dbReference type="Gene3D" id="3.90.1100.10">
    <property type="match status" value="2"/>
</dbReference>
<reference evidence="16" key="1">
    <citation type="journal article" date="2020" name="Nature">
        <title>Giant virus diversity and host interactions through global metagenomics.</title>
        <authorList>
            <person name="Schulz F."/>
            <person name="Roux S."/>
            <person name="Paez-Espino D."/>
            <person name="Jungbluth S."/>
            <person name="Walsh D.A."/>
            <person name="Denef V.J."/>
            <person name="McMahon K.D."/>
            <person name="Konstantinidis K.T."/>
            <person name="Eloe-Fadrosh E.A."/>
            <person name="Kyrpides N.C."/>
            <person name="Woyke T."/>
        </authorList>
    </citation>
    <scope>NUCLEOTIDE SEQUENCE</scope>
    <source>
        <strain evidence="16">GVMAG-M-3300027804-47</strain>
    </source>
</reference>
<dbReference type="GO" id="GO:0046872">
    <property type="term" value="F:metal ion binding"/>
    <property type="evidence" value="ECO:0007669"/>
    <property type="project" value="UniProtKB-KW"/>
</dbReference>
<evidence type="ECO:0000256" key="5">
    <source>
        <dbReference type="ARBA" id="ARBA00022695"/>
    </source>
</evidence>
<dbReference type="Gene3D" id="2.40.50.150">
    <property type="match status" value="1"/>
</dbReference>
<dbReference type="InterPro" id="IPR007646">
    <property type="entry name" value="RNA_pol_Rpb2_4"/>
</dbReference>
<feature type="region of interest" description="Disordered" evidence="9">
    <location>
        <begin position="761"/>
        <end position="782"/>
    </location>
</feature>
<feature type="domain" description="RNA polymerase Rpb2" evidence="12">
    <location>
        <begin position="242"/>
        <end position="393"/>
    </location>
</feature>